<accession>A0A023F889</accession>
<keyword evidence="4" id="KW-1133">Transmembrane helix</keyword>
<organism evidence="5">
    <name type="scientific">Triatoma infestans</name>
    <name type="common">Assassin bug</name>
    <dbReference type="NCBI Taxonomy" id="30076"/>
    <lineage>
        <taxon>Eukaryota</taxon>
        <taxon>Metazoa</taxon>
        <taxon>Ecdysozoa</taxon>
        <taxon>Arthropoda</taxon>
        <taxon>Hexapoda</taxon>
        <taxon>Insecta</taxon>
        <taxon>Pterygota</taxon>
        <taxon>Neoptera</taxon>
        <taxon>Paraneoptera</taxon>
        <taxon>Hemiptera</taxon>
        <taxon>Heteroptera</taxon>
        <taxon>Panheteroptera</taxon>
        <taxon>Cimicomorpha</taxon>
        <taxon>Reduviidae</taxon>
        <taxon>Triatominae</taxon>
        <taxon>Triatoma</taxon>
    </lineage>
</organism>
<protein>
    <recommendedName>
        <fullName evidence="2">Mitochondrial fission process protein 1</fullName>
    </recommendedName>
    <alternativeName>
        <fullName evidence="3">Mitochondrial 18 kDa protein</fullName>
    </alternativeName>
</protein>
<keyword evidence="4" id="KW-0472">Membrane</keyword>
<dbReference type="GO" id="GO:0000266">
    <property type="term" value="P:mitochondrial fission"/>
    <property type="evidence" value="ECO:0007669"/>
    <property type="project" value="TreeGrafter"/>
</dbReference>
<dbReference type="EMBL" id="GBBI01001242">
    <property type="protein sequence ID" value="JAC17470.1"/>
    <property type="molecule type" value="mRNA"/>
</dbReference>
<evidence type="ECO:0000313" key="5">
    <source>
        <dbReference type="EMBL" id="JAC17470.1"/>
    </source>
</evidence>
<dbReference type="Pfam" id="PF10558">
    <property type="entry name" value="MTP18"/>
    <property type="match status" value="2"/>
</dbReference>
<reference evidence="5" key="1">
    <citation type="journal article" date="2014" name="PLoS Negl. Trop. Dis.">
        <title>An updated insight into the Sialotranscriptome of Triatoma infestans: developmental stage and geographic variations.</title>
        <authorList>
            <person name="Schwarz A."/>
            <person name="Medrano-Mercado N."/>
            <person name="Schaub G.A."/>
            <person name="Struchiner C.J."/>
            <person name="Bargues M.D."/>
            <person name="Levy M.Z."/>
            <person name="Ribeiro J.M."/>
        </authorList>
    </citation>
    <scope>NUCLEOTIDE SEQUENCE</scope>
    <source>
        <strain evidence="5">Chile</strain>
        <tissue evidence="5">Salivary glands</tissue>
    </source>
</reference>
<evidence type="ECO:0000256" key="4">
    <source>
        <dbReference type="SAM" id="Phobius"/>
    </source>
</evidence>
<evidence type="ECO:0000256" key="2">
    <source>
        <dbReference type="ARBA" id="ARBA00017835"/>
    </source>
</evidence>
<dbReference type="GO" id="GO:0005739">
    <property type="term" value="C:mitochondrion"/>
    <property type="evidence" value="ECO:0007669"/>
    <property type="project" value="TreeGrafter"/>
</dbReference>
<dbReference type="AlphaFoldDB" id="A0A023F889"/>
<dbReference type="InterPro" id="IPR019560">
    <property type="entry name" value="Mitochondrial_18_kDa_protein"/>
</dbReference>
<proteinExistence type="evidence at transcript level"/>
<name>A0A023F889_TRIIF</name>
<feature type="transmembrane region" description="Helical" evidence="4">
    <location>
        <begin position="113"/>
        <end position="130"/>
    </location>
</feature>
<evidence type="ECO:0000256" key="3">
    <source>
        <dbReference type="ARBA" id="ARBA00029631"/>
    </source>
</evidence>
<dbReference type="PANTHER" id="PTHR11001:SF2">
    <property type="entry name" value="MITOCHONDRIAL FISSION PROCESS PROTEIN 1"/>
    <property type="match status" value="1"/>
</dbReference>
<comment type="similarity">
    <text evidence="1">Belongs to the MTFP1 family.</text>
</comment>
<keyword evidence="4" id="KW-0812">Transmembrane</keyword>
<sequence length="151" mass="16865">MSEKDIYRDTPIRYLGYSNEVGESFRSVVNVKWVWLSYGVASAYVLADTISKSSAARRHSTEAKNINALKTGIDVLLWQGFASVAIPGFVINRICAGTDYILKRTPLSKNRKWLVVGTGLSAIPFIIKPIDHFVDYAMNKTVRPLLHSKTS</sequence>
<evidence type="ECO:0000256" key="1">
    <source>
        <dbReference type="ARBA" id="ARBA00009224"/>
    </source>
</evidence>
<dbReference type="PANTHER" id="PTHR11001">
    <property type="entry name" value="MITOCHONDRIAL FISSION PROCESS PROTEIN 1"/>
    <property type="match status" value="1"/>
</dbReference>